<dbReference type="Proteomes" id="UP000254925">
    <property type="component" value="Unassembled WGS sequence"/>
</dbReference>
<evidence type="ECO:0000313" key="3">
    <source>
        <dbReference type="Proteomes" id="UP000254925"/>
    </source>
</evidence>
<dbReference type="EMBL" id="QQBB01000034">
    <property type="protein sequence ID" value="RDI49485.1"/>
    <property type="molecule type" value="Genomic_DNA"/>
</dbReference>
<feature type="non-terminal residue" evidence="1">
    <location>
        <position position="25"/>
    </location>
</feature>
<keyword evidence="3" id="KW-1185">Reference proteome</keyword>
<dbReference type="EMBL" id="QQBB01000033">
    <property type="protein sequence ID" value="RDI49507.1"/>
    <property type="molecule type" value="Genomic_DNA"/>
</dbReference>
<accession>A0A370H0H5</accession>
<dbReference type="AlphaFoldDB" id="A0A370H0H5"/>
<protein>
    <submittedName>
        <fullName evidence="1">Uncharacterized protein</fullName>
    </submittedName>
</protein>
<evidence type="ECO:0000313" key="2">
    <source>
        <dbReference type="EMBL" id="RDI49507.1"/>
    </source>
</evidence>
<gene>
    <name evidence="2" type="ORF">DES45_1331</name>
    <name evidence="1" type="ORF">DES45_1341</name>
</gene>
<evidence type="ECO:0000313" key="1">
    <source>
        <dbReference type="EMBL" id="RDI49485.1"/>
    </source>
</evidence>
<sequence>MYIVVDERQMVTAGYVASFDREGVS</sequence>
<organism evidence="1 3">
    <name type="scientific">Microvirga subterranea</name>
    <dbReference type="NCBI Taxonomy" id="186651"/>
    <lineage>
        <taxon>Bacteria</taxon>
        <taxon>Pseudomonadati</taxon>
        <taxon>Pseudomonadota</taxon>
        <taxon>Alphaproteobacteria</taxon>
        <taxon>Hyphomicrobiales</taxon>
        <taxon>Methylobacteriaceae</taxon>
        <taxon>Microvirga</taxon>
    </lineage>
</organism>
<name>A0A370H0H5_9HYPH</name>
<proteinExistence type="predicted"/>
<reference evidence="1 3" key="1">
    <citation type="submission" date="2018-07" db="EMBL/GenBank/DDBJ databases">
        <title>Genomic Encyclopedia of Type Strains, Phase IV (KMG-IV): sequencing the most valuable type-strain genomes for metagenomic binning, comparative biology and taxonomic classification.</title>
        <authorList>
            <person name="Goeker M."/>
        </authorList>
    </citation>
    <scope>NUCLEOTIDE SEQUENCE [LARGE SCALE GENOMIC DNA]</scope>
    <source>
        <strain evidence="1 3">DSM 14364</strain>
    </source>
</reference>
<comment type="caution">
    <text evidence="1">The sequence shown here is derived from an EMBL/GenBank/DDBJ whole genome shotgun (WGS) entry which is preliminary data.</text>
</comment>